<dbReference type="Proteomes" id="UP000033661">
    <property type="component" value="Unassembled WGS sequence"/>
</dbReference>
<evidence type="ECO:0000313" key="2">
    <source>
        <dbReference type="Proteomes" id="UP000033661"/>
    </source>
</evidence>
<evidence type="ECO:0000313" key="1">
    <source>
        <dbReference type="EMBL" id="KJV89436.1"/>
    </source>
</evidence>
<dbReference type="PATRIC" id="fig|1359193.3.peg.395"/>
<keyword evidence="2" id="KW-1185">Reference proteome</keyword>
<sequence>MFRKFILVALVCLNSYKTLAEDKKSESVLTKILINISENYNCSDSDLVEKRKQHIKEKKLKPIYSEHFKQGSGYLVSNKEINLFQFDSERSKEILSENLSIKMQKKLLEDMQLRLPKQSIKNKEKFLKDMQLRHLNPNIIRNQENFLQNNRNDISSFNYLIGKPNYMN</sequence>
<name>A0A0F3QB87_RICBE</name>
<accession>A0A0F3QB87</accession>
<proteinExistence type="predicted"/>
<dbReference type="AlphaFoldDB" id="A0A0F3QB87"/>
<reference evidence="1 2" key="1">
    <citation type="submission" date="2015-02" db="EMBL/GenBank/DDBJ databases">
        <title>Genome Sequencing of Rickettsiales.</title>
        <authorList>
            <person name="Daugherty S.C."/>
            <person name="Su Q."/>
            <person name="Abolude K."/>
            <person name="Beier-Sexton M."/>
            <person name="Carlyon J.A."/>
            <person name="Carter R."/>
            <person name="Day N.P."/>
            <person name="Dumler S.J."/>
            <person name="Dyachenko V."/>
            <person name="Godinez A."/>
            <person name="Kurtti T.J."/>
            <person name="Lichay M."/>
            <person name="Mullins K.E."/>
            <person name="Ott S."/>
            <person name="Pappas-Brown V."/>
            <person name="Paris D.H."/>
            <person name="Patel P."/>
            <person name="Richards A.L."/>
            <person name="Sadzewicz L."/>
            <person name="Sears K."/>
            <person name="Seidman D."/>
            <person name="Sengamalay N."/>
            <person name="Stenos J."/>
            <person name="Tallon L.J."/>
            <person name="Vincent G."/>
            <person name="Fraser C.M."/>
            <person name="Munderloh U."/>
            <person name="Dunning-Hotopp J.C."/>
        </authorList>
    </citation>
    <scope>NUCLEOTIDE SEQUENCE [LARGE SCALE GENOMIC DNA]</scope>
    <source>
        <strain evidence="1 2">RML An4</strain>
    </source>
</reference>
<organism evidence="1 2">
    <name type="scientific">Rickettsia bellii str. RML An4</name>
    <dbReference type="NCBI Taxonomy" id="1359193"/>
    <lineage>
        <taxon>Bacteria</taxon>
        <taxon>Pseudomonadati</taxon>
        <taxon>Pseudomonadota</taxon>
        <taxon>Alphaproteobacteria</taxon>
        <taxon>Rickettsiales</taxon>
        <taxon>Rickettsiaceae</taxon>
        <taxon>Rickettsieae</taxon>
        <taxon>Rickettsia</taxon>
        <taxon>belli group</taxon>
    </lineage>
</organism>
<gene>
    <name evidence="1" type="ORF">RBEAN4_0414</name>
</gene>
<dbReference type="RefSeq" id="WP_052691000.1">
    <property type="nucleotide sequence ID" value="NZ_LAOI01000001.1"/>
</dbReference>
<protein>
    <submittedName>
        <fullName evidence="1">Uncharacterized protein</fullName>
    </submittedName>
</protein>
<dbReference type="EMBL" id="LAOI01000001">
    <property type="protein sequence ID" value="KJV89436.1"/>
    <property type="molecule type" value="Genomic_DNA"/>
</dbReference>
<comment type="caution">
    <text evidence="1">The sequence shown here is derived from an EMBL/GenBank/DDBJ whole genome shotgun (WGS) entry which is preliminary data.</text>
</comment>